<dbReference type="RefSeq" id="WP_121681139.1">
    <property type="nucleotide sequence ID" value="NZ_RCVZ01000009.1"/>
</dbReference>
<evidence type="ECO:0000259" key="3">
    <source>
        <dbReference type="PROSITE" id="PS01124"/>
    </source>
</evidence>
<dbReference type="GO" id="GO:0043565">
    <property type="term" value="F:sequence-specific DNA binding"/>
    <property type="evidence" value="ECO:0007669"/>
    <property type="project" value="InterPro"/>
</dbReference>
<sequence length="309" mass="34984">MFEQLSKQRVELANIVENHTERDGSHKTAIPSLFFSRYSNDTGPNYGIYKPSLCIVVQGMKEVLLSQERFQYGPADYLVSSVNLPISGQVTEASSEVPYLALKLEFTPSEILEVLREFQLEVDKKVNAKRGMYVSKIEPSLLDAVTRLSRLIDTPKDIKVLAPLIVKEIIYRVLQGEHGGMLKQIAIEGSSTHQISDVIEHIMKNYEKSFKIEELAEIANMSVSSLHRHFKEVTAMSPIQFQKQLRLQEARSLLLSEAEDAADVAFRVGYESPSQFSREYSRMFGLPPKEDIKRLRANNDETTNAESPS</sequence>
<keyword evidence="5" id="KW-1185">Reference proteome</keyword>
<dbReference type="OrthoDB" id="34150at2"/>
<dbReference type="SMART" id="SM00342">
    <property type="entry name" value="HTH_ARAC"/>
    <property type="match status" value="1"/>
</dbReference>
<keyword evidence="2" id="KW-0804">Transcription</keyword>
<evidence type="ECO:0000313" key="4">
    <source>
        <dbReference type="EMBL" id="RLQ94526.1"/>
    </source>
</evidence>
<name>A0A3L7JUW3_9BACI</name>
<dbReference type="PROSITE" id="PS01124">
    <property type="entry name" value="HTH_ARAC_FAMILY_2"/>
    <property type="match status" value="1"/>
</dbReference>
<organism evidence="4 5">
    <name type="scientific">Falsibacillus albus</name>
    <dbReference type="NCBI Taxonomy" id="2478915"/>
    <lineage>
        <taxon>Bacteria</taxon>
        <taxon>Bacillati</taxon>
        <taxon>Bacillota</taxon>
        <taxon>Bacilli</taxon>
        <taxon>Bacillales</taxon>
        <taxon>Bacillaceae</taxon>
        <taxon>Falsibacillus</taxon>
    </lineage>
</organism>
<dbReference type="SUPFAM" id="SSF46689">
    <property type="entry name" value="Homeodomain-like"/>
    <property type="match status" value="2"/>
</dbReference>
<reference evidence="4 5" key="1">
    <citation type="submission" date="2018-10" db="EMBL/GenBank/DDBJ databases">
        <title>Falsibacillus sp. genome draft.</title>
        <authorList>
            <person name="Shi S."/>
        </authorList>
    </citation>
    <scope>NUCLEOTIDE SEQUENCE [LARGE SCALE GENOMIC DNA]</scope>
    <source>
        <strain evidence="4 5">GY 10110</strain>
    </source>
</reference>
<dbReference type="PANTHER" id="PTHR43436:SF1">
    <property type="entry name" value="TRANSCRIPTIONAL REGULATORY PROTEIN"/>
    <property type="match status" value="1"/>
</dbReference>
<evidence type="ECO:0000256" key="1">
    <source>
        <dbReference type="ARBA" id="ARBA00023015"/>
    </source>
</evidence>
<dbReference type="InterPro" id="IPR018060">
    <property type="entry name" value="HTH_AraC"/>
</dbReference>
<dbReference type="GO" id="GO:0003700">
    <property type="term" value="F:DNA-binding transcription factor activity"/>
    <property type="evidence" value="ECO:0007669"/>
    <property type="project" value="InterPro"/>
</dbReference>
<dbReference type="PANTHER" id="PTHR43436">
    <property type="entry name" value="ARAC-FAMILY TRANSCRIPTIONAL REGULATOR"/>
    <property type="match status" value="1"/>
</dbReference>
<dbReference type="Pfam" id="PF12833">
    <property type="entry name" value="HTH_18"/>
    <property type="match status" value="1"/>
</dbReference>
<dbReference type="Gene3D" id="1.10.10.60">
    <property type="entry name" value="Homeodomain-like"/>
    <property type="match status" value="1"/>
</dbReference>
<dbReference type="Pfam" id="PF06719">
    <property type="entry name" value="AraC_N"/>
    <property type="match status" value="1"/>
</dbReference>
<dbReference type="Proteomes" id="UP000276770">
    <property type="component" value="Unassembled WGS sequence"/>
</dbReference>
<dbReference type="AlphaFoldDB" id="A0A3L7JUW3"/>
<feature type="domain" description="HTH araC/xylS-type" evidence="3">
    <location>
        <begin position="196"/>
        <end position="294"/>
    </location>
</feature>
<keyword evidence="1" id="KW-0805">Transcription regulation</keyword>
<dbReference type="InterPro" id="IPR009594">
    <property type="entry name" value="Tscrpt_reg_HTH_AraC_N"/>
</dbReference>
<evidence type="ECO:0000256" key="2">
    <source>
        <dbReference type="ARBA" id="ARBA00023163"/>
    </source>
</evidence>
<protein>
    <submittedName>
        <fullName evidence="4">AraC family transcriptional regulator</fullName>
    </submittedName>
</protein>
<comment type="caution">
    <text evidence="4">The sequence shown here is derived from an EMBL/GenBank/DDBJ whole genome shotgun (WGS) entry which is preliminary data.</text>
</comment>
<proteinExistence type="predicted"/>
<evidence type="ECO:0000313" key="5">
    <source>
        <dbReference type="Proteomes" id="UP000276770"/>
    </source>
</evidence>
<dbReference type="InterPro" id="IPR009057">
    <property type="entry name" value="Homeodomain-like_sf"/>
</dbReference>
<dbReference type="EMBL" id="RCVZ01000009">
    <property type="protein sequence ID" value="RLQ94526.1"/>
    <property type="molecule type" value="Genomic_DNA"/>
</dbReference>
<accession>A0A3L7JUW3</accession>
<gene>
    <name evidence="4" type="ORF">D9X91_13365</name>
</gene>